<dbReference type="EMBL" id="JRYR02000002">
    <property type="protein sequence ID" value="OHX63993.1"/>
    <property type="molecule type" value="Genomic_DNA"/>
</dbReference>
<comment type="catalytic activity">
    <reaction evidence="1">
        <text>Hydrolysis of alkylated DNA, releasing 3-methyladenine, 3-methylguanine, 7-methylguanine and 7-methyladenine.</text>
        <dbReference type="EC" id="3.2.2.21"/>
    </reaction>
</comment>
<dbReference type="GO" id="GO:0006307">
    <property type="term" value="P:DNA alkylation repair"/>
    <property type="evidence" value="ECO:0007669"/>
    <property type="project" value="TreeGrafter"/>
</dbReference>
<dbReference type="RefSeq" id="WP_044218007.1">
    <property type="nucleotide sequence ID" value="NZ_JRYR02000002.1"/>
</dbReference>
<evidence type="ECO:0000256" key="5">
    <source>
        <dbReference type="ARBA" id="ARBA00023204"/>
    </source>
</evidence>
<reference evidence="7 8" key="1">
    <citation type="journal article" date="2012" name="Int. J. Syst. Evol. Microbiol.">
        <title>Flammeovirga pacifica sp. nov., isolated from deep-sea sediment.</title>
        <authorList>
            <person name="Xu H."/>
            <person name="Fu Y."/>
            <person name="Yang N."/>
            <person name="Ding Z."/>
            <person name="Lai Q."/>
            <person name="Zeng R."/>
        </authorList>
    </citation>
    <scope>NUCLEOTIDE SEQUENCE [LARGE SCALE GENOMIC DNA]</scope>
    <source>
        <strain evidence="8">DSM 24597 / LMG 26175 / WPAGA1</strain>
    </source>
</reference>
<dbReference type="GO" id="GO:0006285">
    <property type="term" value="P:base-excision repair, AP site formation"/>
    <property type="evidence" value="ECO:0007669"/>
    <property type="project" value="TreeGrafter"/>
</dbReference>
<dbReference type="PANTHER" id="PTHR43003:SF5">
    <property type="entry name" value="DNA-3-METHYLADENINE GLYCOSYLASE"/>
    <property type="match status" value="1"/>
</dbReference>
<dbReference type="Gene3D" id="1.10.340.30">
    <property type="entry name" value="Hypothetical protein, domain 2"/>
    <property type="match status" value="1"/>
</dbReference>
<comment type="caution">
    <text evidence="7">The sequence shown here is derived from an EMBL/GenBank/DDBJ whole genome shotgun (WGS) entry which is preliminary data.</text>
</comment>
<evidence type="ECO:0000256" key="3">
    <source>
        <dbReference type="ARBA" id="ARBA00012000"/>
    </source>
</evidence>
<dbReference type="GO" id="GO:0043916">
    <property type="term" value="F:DNA-7-methylguanine glycosylase activity"/>
    <property type="evidence" value="ECO:0007669"/>
    <property type="project" value="TreeGrafter"/>
</dbReference>
<protein>
    <recommendedName>
        <fullName evidence="3">DNA-3-methyladenine glycosylase II</fullName>
        <ecNumber evidence="3">3.2.2.21</ecNumber>
    </recommendedName>
</protein>
<evidence type="ECO:0000259" key="6">
    <source>
        <dbReference type="SMART" id="SM00478"/>
    </source>
</evidence>
<dbReference type="GO" id="GO:0005737">
    <property type="term" value="C:cytoplasm"/>
    <property type="evidence" value="ECO:0007669"/>
    <property type="project" value="TreeGrafter"/>
</dbReference>
<dbReference type="GO" id="GO:0008725">
    <property type="term" value="F:DNA-3-methyladenine glycosylase activity"/>
    <property type="evidence" value="ECO:0007669"/>
    <property type="project" value="TreeGrafter"/>
</dbReference>
<dbReference type="STRING" id="915059.NH26_20495"/>
<dbReference type="GO" id="GO:0032131">
    <property type="term" value="F:alkylated DNA binding"/>
    <property type="evidence" value="ECO:0007669"/>
    <property type="project" value="TreeGrafter"/>
</dbReference>
<proteinExistence type="inferred from homology"/>
<dbReference type="Proteomes" id="UP000179797">
    <property type="component" value="Unassembled WGS sequence"/>
</dbReference>
<keyword evidence="7" id="KW-0378">Hydrolase</keyword>
<dbReference type="PANTHER" id="PTHR43003">
    <property type="entry name" value="DNA-3-METHYLADENINE GLYCOSYLASE"/>
    <property type="match status" value="1"/>
</dbReference>
<name>A0A1S1YT06_FLAPC</name>
<accession>A0A1S1YT06</accession>
<dbReference type="InterPro" id="IPR051912">
    <property type="entry name" value="Alkylbase_DNA_Glycosylase/TA"/>
</dbReference>
<organism evidence="7 8">
    <name type="scientific">Flammeovirga pacifica</name>
    <dbReference type="NCBI Taxonomy" id="915059"/>
    <lineage>
        <taxon>Bacteria</taxon>
        <taxon>Pseudomonadati</taxon>
        <taxon>Bacteroidota</taxon>
        <taxon>Cytophagia</taxon>
        <taxon>Cytophagales</taxon>
        <taxon>Flammeovirgaceae</taxon>
        <taxon>Flammeovirga</taxon>
    </lineage>
</organism>
<sequence length="204" mass="23592">MQSFFTITDEALLYLKKKDKKLGVAIDKIGVIQRAVNPDLFSALIRSIVGQQISTKAQTTVWNRITNALGEVTPQNIHHVDRDQLKSFGLSYRKVDYIKDFGTKVYLKQFDLEALINMSDEEVCKELSSLKGIGNWTAEMLMLFSMQRENILSFGDLAIIRGMCKLYGHKEMPKERFEKYRKRYTPYGSVASLYLWKISHEDYS</sequence>
<dbReference type="GO" id="GO:0032993">
    <property type="term" value="C:protein-DNA complex"/>
    <property type="evidence" value="ECO:0007669"/>
    <property type="project" value="TreeGrafter"/>
</dbReference>
<keyword evidence="8" id="KW-1185">Reference proteome</keyword>
<dbReference type="InterPro" id="IPR003265">
    <property type="entry name" value="HhH-GPD_domain"/>
</dbReference>
<dbReference type="EC" id="3.2.2.21" evidence="3"/>
<dbReference type="OrthoDB" id="9785929at2"/>
<evidence type="ECO:0000313" key="7">
    <source>
        <dbReference type="EMBL" id="OHX63993.1"/>
    </source>
</evidence>
<comment type="similarity">
    <text evidence="2">Belongs to the alkylbase DNA glycosidase AlkA family.</text>
</comment>
<gene>
    <name evidence="7" type="ORF">NH26_20495</name>
</gene>
<dbReference type="FunFam" id="1.10.340.30:FF:000004">
    <property type="entry name" value="DNA-3-methyladenine glycosylase II"/>
    <property type="match status" value="1"/>
</dbReference>
<dbReference type="Pfam" id="PF00730">
    <property type="entry name" value="HhH-GPD"/>
    <property type="match status" value="1"/>
</dbReference>
<keyword evidence="5" id="KW-0234">DNA repair</keyword>
<evidence type="ECO:0000313" key="8">
    <source>
        <dbReference type="Proteomes" id="UP000179797"/>
    </source>
</evidence>
<keyword evidence="4" id="KW-0227">DNA damage</keyword>
<evidence type="ECO:0000256" key="2">
    <source>
        <dbReference type="ARBA" id="ARBA00010817"/>
    </source>
</evidence>
<dbReference type="InterPro" id="IPR011257">
    <property type="entry name" value="DNA_glycosylase"/>
</dbReference>
<keyword evidence="7" id="KW-0326">Glycosidase</keyword>
<feature type="domain" description="HhH-GPD" evidence="6">
    <location>
        <begin position="53"/>
        <end position="203"/>
    </location>
</feature>
<evidence type="ECO:0000256" key="1">
    <source>
        <dbReference type="ARBA" id="ARBA00000086"/>
    </source>
</evidence>
<dbReference type="Gene3D" id="1.10.1670.40">
    <property type="match status" value="1"/>
</dbReference>
<dbReference type="AlphaFoldDB" id="A0A1S1YT06"/>
<dbReference type="CDD" id="cd00056">
    <property type="entry name" value="ENDO3c"/>
    <property type="match status" value="1"/>
</dbReference>
<dbReference type="SMART" id="SM00478">
    <property type="entry name" value="ENDO3c"/>
    <property type="match status" value="1"/>
</dbReference>
<dbReference type="SUPFAM" id="SSF48150">
    <property type="entry name" value="DNA-glycosylase"/>
    <property type="match status" value="1"/>
</dbReference>
<evidence type="ECO:0000256" key="4">
    <source>
        <dbReference type="ARBA" id="ARBA00022763"/>
    </source>
</evidence>